<dbReference type="Pfam" id="PF07906">
    <property type="entry name" value="Toxin_15"/>
    <property type="match status" value="1"/>
</dbReference>
<feature type="domain" description="ShET2 enterotoxin N-terminal" evidence="1">
    <location>
        <begin position="15"/>
        <end position="257"/>
    </location>
</feature>
<comment type="caution">
    <text evidence="2">The sequence shown here is derived from an EMBL/GenBank/DDBJ whole genome shotgun (WGS) entry which is preliminary data.</text>
</comment>
<evidence type="ECO:0000313" key="3">
    <source>
        <dbReference type="Proteomes" id="UP001182355"/>
    </source>
</evidence>
<dbReference type="AlphaFoldDB" id="A0AAD2UXL9"/>
<sequence>MKIGDFGFPVYQKTDSADKVNQMVKSEPYITGHPDDLIENYNGELDFPDSESSKIVCRHLAAQYALDVLSNEERGKVKMKDYSNEESICGHVSKDTERYFHDVFSKSQTVYLINNNDFGSALIDNFQVMERNGETHRALLLSTHHHVMAVRLNIKETSKRYYVINFYDPNVTDHTLRCKVDDLALLKSHTLESYINIGYYYIYYNNNDDYKIMQLYVCENPGILSERTINNERKLTPLKGTEPPSLSSYLLCKLLQNRYFIEVEKRINEMISQPLMSSDDIYHLLKYCDPLFGPPLFFALTQDQFLMVAVLGKLIKLLPEEQRKALLDTTNSQGAPGLFIALKEGNVRSIAAYGKLLDLITDDDRAELLDIDNVTEQHYFFLILKHGNMNTFAASVELMKHLSASETEKFMAVKDKNGTQLLSLYAQRYIREVE</sequence>
<organism evidence="2 3">
    <name type="scientific">Yersinia enterocolitica</name>
    <dbReference type="NCBI Taxonomy" id="630"/>
    <lineage>
        <taxon>Bacteria</taxon>
        <taxon>Pseudomonadati</taxon>
        <taxon>Pseudomonadota</taxon>
        <taxon>Gammaproteobacteria</taxon>
        <taxon>Enterobacterales</taxon>
        <taxon>Yersiniaceae</taxon>
        <taxon>Yersinia</taxon>
    </lineage>
</organism>
<dbReference type="InterPro" id="IPR012927">
    <property type="entry name" value="Toxin_15_N"/>
</dbReference>
<gene>
    <name evidence="2" type="ORF">RSF11_000776</name>
</gene>
<proteinExistence type="predicted"/>
<protein>
    <submittedName>
        <fullName evidence="2">ShET2/EspL2 family type III secretion system effector toxin</fullName>
    </submittedName>
</protein>
<accession>A0AAD2UXL9</accession>
<evidence type="ECO:0000313" key="2">
    <source>
        <dbReference type="EMBL" id="ELI8101097.1"/>
    </source>
</evidence>
<reference evidence="2" key="1">
    <citation type="submission" date="2023-02" db="EMBL/GenBank/DDBJ databases">
        <authorList>
            <person name="Ashton P.M."/>
            <person name="Dallman T."/>
            <person name="Nair S."/>
            <person name="De Pinna E."/>
            <person name="Peters T."/>
            <person name="Grant K."/>
        </authorList>
    </citation>
    <scope>NUCLEOTIDE SEQUENCE</scope>
    <source>
        <strain evidence="2">01103883</strain>
    </source>
</reference>
<dbReference type="RefSeq" id="WP_050161874.1">
    <property type="nucleotide sequence ID" value="NZ_CGBV01000001.1"/>
</dbReference>
<dbReference type="EMBL" id="ABNAVX010000002">
    <property type="protein sequence ID" value="ELI8101097.1"/>
    <property type="molecule type" value="Genomic_DNA"/>
</dbReference>
<name>A0AAD2UXL9_YEREN</name>
<dbReference type="Proteomes" id="UP001182355">
    <property type="component" value="Unassembled WGS sequence"/>
</dbReference>
<evidence type="ECO:0000259" key="1">
    <source>
        <dbReference type="Pfam" id="PF07906"/>
    </source>
</evidence>